<dbReference type="EMBL" id="PDCN02000002">
    <property type="protein sequence ID" value="PIB77195.1"/>
    <property type="molecule type" value="Genomic_DNA"/>
</dbReference>
<gene>
    <name evidence="7" type="ORF">CQY22_002785</name>
</gene>
<evidence type="ECO:0000256" key="1">
    <source>
        <dbReference type="ARBA" id="ARBA00004141"/>
    </source>
</evidence>
<protein>
    <submittedName>
        <fullName evidence="7">FUSC family protein</fullName>
    </submittedName>
</protein>
<dbReference type="InterPro" id="IPR049453">
    <property type="entry name" value="Memb_transporter_dom"/>
</dbReference>
<organism evidence="7 8">
    <name type="scientific">Mycolicibacterium brumae</name>
    <dbReference type="NCBI Taxonomy" id="85968"/>
    <lineage>
        <taxon>Bacteria</taxon>
        <taxon>Bacillati</taxon>
        <taxon>Actinomycetota</taxon>
        <taxon>Actinomycetes</taxon>
        <taxon>Mycobacteriales</taxon>
        <taxon>Mycobacteriaceae</taxon>
        <taxon>Mycolicibacterium</taxon>
    </lineage>
</organism>
<keyword evidence="3 5" id="KW-1133">Transmembrane helix</keyword>
<accession>A0A2G5PFV0</accession>
<proteinExistence type="predicted"/>
<evidence type="ECO:0000256" key="2">
    <source>
        <dbReference type="ARBA" id="ARBA00022692"/>
    </source>
</evidence>
<evidence type="ECO:0000256" key="4">
    <source>
        <dbReference type="ARBA" id="ARBA00023136"/>
    </source>
</evidence>
<feature type="transmembrane region" description="Helical" evidence="5">
    <location>
        <begin position="99"/>
        <end position="118"/>
    </location>
</feature>
<feature type="transmembrane region" description="Helical" evidence="5">
    <location>
        <begin position="400"/>
        <end position="425"/>
    </location>
</feature>
<dbReference type="RefSeq" id="WP_099541246.1">
    <property type="nucleotide sequence ID" value="NZ_CP104302.1"/>
</dbReference>
<dbReference type="STRING" id="85968.GCA_900073015_01395"/>
<dbReference type="Proteomes" id="UP000230551">
    <property type="component" value="Unassembled WGS sequence"/>
</dbReference>
<evidence type="ECO:0000256" key="5">
    <source>
        <dbReference type="SAM" id="Phobius"/>
    </source>
</evidence>
<feature type="domain" description="Integral membrane bound transporter" evidence="6">
    <location>
        <begin position="402"/>
        <end position="528"/>
    </location>
</feature>
<evidence type="ECO:0000256" key="3">
    <source>
        <dbReference type="ARBA" id="ARBA00022989"/>
    </source>
</evidence>
<feature type="transmembrane region" description="Helical" evidence="5">
    <location>
        <begin position="437"/>
        <end position="458"/>
    </location>
</feature>
<comment type="caution">
    <text evidence="7">The sequence shown here is derived from an EMBL/GenBank/DDBJ whole genome shotgun (WGS) entry which is preliminary data.</text>
</comment>
<feature type="transmembrane region" description="Helical" evidence="5">
    <location>
        <begin position="75"/>
        <end position="93"/>
    </location>
</feature>
<sequence length="700" mass="73750">MRAPRPIRRLRAELSERDPEYDAQRRAARVALVIPLAAALGFTFGEGQTPMFAIFGTIAQLIMVDFPGNRARRAVSYLGLGAAGAVMIVLGTLVSPIPWLAVATMFVVASAVTFAGVLSSSIAAARRAALMPFVLPACTPPGPLDDRLLGWAIAVAVCVPAALFLFPPRQHNQLRQDCARVCAALADRLEGHGSAKAVNTAMNALYARYLAGEYRPVGLTAGSRALVRVVDDLGWLADRVDDATAATLGSMAAPAVRVLRASQQLLSGPQSARDPSRVGPRLELADATDGMREVSRGRYRDDIAAILRAPDDHTAVVVGRRLLQRRSVGAQIGVTGRLISWADAADSRPVLARVLGRGLAPAGAAGRVLSETEAVTGLPSGYLSGRSVVVRNSLRTGLGLALAVAVTHLFPVEHGFWVVLAAMSVLRGTALSTGTKVLHAVIGTTLGFAIGAVAIEFLGVNPLTMWLALPVVAFLAAIVPKLWSYTAGQAAFTMMVLIVFNLIQPTGWQVGLLRIEDILVGGLVGAAVSLLLWPRGSGNAVGRAIVACLDIGAHYLRAAVGRITDNTPADTVAALGYQSLAAGRTLDDGIRQYLSENSDPEARTSLIRETNRAVKLRSAADLIADIPEPPTPGAYPNTRAVLDAYANCICDRMLGYNTGIDLAERFVIALRAESADTRRPISDALPLVTVAANLGELGEI</sequence>
<reference evidence="7 8" key="1">
    <citation type="journal article" date="2017" name="Infect. Genet. Evol.">
        <title>The new phylogeny of the genus Mycobacterium: The old and the news.</title>
        <authorList>
            <person name="Tortoli E."/>
            <person name="Fedrizzi T."/>
            <person name="Meehan C.J."/>
            <person name="Trovato A."/>
            <person name="Grottola A."/>
            <person name="Giacobazzi E."/>
            <person name="Serpini G.F."/>
            <person name="Tagliazucchi S."/>
            <person name="Fabio A."/>
            <person name="Bettua C."/>
            <person name="Bertorelli R."/>
            <person name="Frascaro F."/>
            <person name="De Sanctis V."/>
            <person name="Pecorari M."/>
            <person name="Jousson O."/>
            <person name="Segata N."/>
            <person name="Cirillo D.M."/>
        </authorList>
    </citation>
    <scope>NUCLEOTIDE SEQUENCE [LARGE SCALE GENOMIC DNA]</scope>
    <source>
        <strain evidence="7 8">CIP1034565</strain>
    </source>
</reference>
<evidence type="ECO:0000259" key="6">
    <source>
        <dbReference type="Pfam" id="PF13515"/>
    </source>
</evidence>
<evidence type="ECO:0000313" key="8">
    <source>
        <dbReference type="Proteomes" id="UP000230551"/>
    </source>
</evidence>
<feature type="transmembrane region" description="Helical" evidence="5">
    <location>
        <begin position="148"/>
        <end position="166"/>
    </location>
</feature>
<dbReference type="AlphaFoldDB" id="A0A2G5PFV0"/>
<feature type="transmembrane region" description="Helical" evidence="5">
    <location>
        <begin position="463"/>
        <end position="479"/>
    </location>
</feature>
<dbReference type="GO" id="GO:0016020">
    <property type="term" value="C:membrane"/>
    <property type="evidence" value="ECO:0007669"/>
    <property type="project" value="UniProtKB-SubCell"/>
</dbReference>
<keyword evidence="2 5" id="KW-0812">Transmembrane</keyword>
<keyword evidence="4 5" id="KW-0472">Membrane</keyword>
<comment type="subcellular location">
    <subcellularLocation>
        <location evidence="1">Membrane</location>
        <topology evidence="1">Multi-pass membrane protein</topology>
    </subcellularLocation>
</comment>
<keyword evidence="8" id="KW-1185">Reference proteome</keyword>
<dbReference type="Pfam" id="PF13515">
    <property type="entry name" value="FUSC_2"/>
    <property type="match status" value="1"/>
</dbReference>
<evidence type="ECO:0000313" key="7">
    <source>
        <dbReference type="EMBL" id="PIB77195.1"/>
    </source>
</evidence>
<dbReference type="OrthoDB" id="4638444at2"/>
<name>A0A2G5PFV0_9MYCO</name>
<feature type="transmembrane region" description="Helical" evidence="5">
    <location>
        <begin position="51"/>
        <end position="68"/>
    </location>
</feature>